<dbReference type="InterPro" id="IPR036318">
    <property type="entry name" value="FAD-bd_PCMH-like_sf"/>
</dbReference>
<evidence type="ECO:0000313" key="11">
    <source>
        <dbReference type="EMBL" id="APW59124.1"/>
    </source>
</evidence>
<keyword evidence="2" id="KW-0285">Flavoprotein</keyword>
<dbReference type="Pfam" id="PF01565">
    <property type="entry name" value="FAD_binding_4"/>
    <property type="match status" value="1"/>
</dbReference>
<dbReference type="Gene3D" id="3.30.465.10">
    <property type="match status" value="1"/>
</dbReference>
<keyword evidence="6" id="KW-0408">Iron</keyword>
<sequence>MDEQRARINDDLRGVVAGELLFEPLDRASYALGAGPHEIDPLGVVVPRTSEDVVTIVRYASENGIPLHARGAATDPAGGAIGPGLVIDFSRHLRKIVAIADDHVVAEAGVVFDVLNARLAPLGRRLEPSPLHPEAATLGGMIGVDTAGERSCLYGPVSRQVERLRVVFAQGETAELGFEAWPDFDDEPADFKELIVRKLQAIHRHGRARWADRGETSPLNRAGYALAASANDRGIDLARLICGSEGTLALVLQATLRTTPLPAAQAVVILPFVRLADAAGCVPYLIAGDLKPSACDLFDWRSASLARDVDPLFREHVGDSVESVMLVEFEGDSAAEVDGKARLLIEKAYRTGLMIADAATVHRRADCERLVTLRRRIEPLLMRGRGRARPVPIVDDVAVPVERLSPVIRKLQDLLKRYELSWTLDVYAADGRIRMRPLLDLADPDDRTKIEGLAGEFYDVVLEAGGTISSAQGCGLLRTQFLPRQYGELVQVFRDVKDVFDPAYLLNPGKVVGDDPRLAAKNLKRFPDIPRDPDGDLGSLVGSSLGSGSGSGFIRIPEAYDSRETSVVRASDGDAPEAGGSAPSSILMPPVLRWPEIDVLSMASACNGCGACRSSDPTLRMCPSFRAHGTEAASPRSQANLLRQVASGQVDPRLWGSAEFMAHADLCIHCKLCKSECPSGVDVSSLILEAKAAFVENHGLPPHDWIFSRLEMWARLASRLPILSNFLMSRRSARWVLERALGLSRRRVLPQVRRTPYTRRAAKLGLNRPRPSQPGPRVIYFVDVYANYYDHELAESVVGVLHQAEVNVYVPTGQRSSGMAPLIVGDVDHARDLALRNLRVLGNAVRDGYTVVCSEPTAALMLRQEYVKLTDDLDAELVARNTMDLGEYLMGLDARGHLPTPHEPVRARVGYHQPCHLRALDVGLPGFDLLHKIPDLDVEYINRGCSGMGGTYGLGTRQFRASLRAGRELHKRLKDDDIEIGSTECGACRIQMEQGIAKRTLHPIKLLSLGYGLNPSLREHFKAPKPRHVMS</sequence>
<dbReference type="PROSITE" id="PS51387">
    <property type="entry name" value="FAD_PCMH"/>
    <property type="match status" value="1"/>
</dbReference>
<dbReference type="KEGG" id="pbor:BSF38_00538"/>
<keyword evidence="7" id="KW-0411">Iron-sulfur</keyword>
<dbReference type="InterPro" id="IPR016167">
    <property type="entry name" value="FAD-bd_PCMH_sub1"/>
</dbReference>
<keyword evidence="5" id="KW-0560">Oxidoreductase</keyword>
<evidence type="ECO:0000256" key="4">
    <source>
        <dbReference type="ARBA" id="ARBA00022827"/>
    </source>
</evidence>
<dbReference type="InterPro" id="IPR017900">
    <property type="entry name" value="4Fe4S_Fe_S_CS"/>
</dbReference>
<dbReference type="RefSeq" id="WP_076343343.1">
    <property type="nucleotide sequence ID" value="NZ_CP019082.1"/>
</dbReference>
<evidence type="ECO:0000313" key="12">
    <source>
        <dbReference type="Proteomes" id="UP000186309"/>
    </source>
</evidence>
<dbReference type="InterPro" id="IPR016171">
    <property type="entry name" value="Vanillyl_alc_oxidase_C-sub2"/>
</dbReference>
<feature type="domain" description="4Fe-4S ferredoxin-type" evidence="9">
    <location>
        <begin position="658"/>
        <end position="681"/>
    </location>
</feature>
<reference evidence="12" key="1">
    <citation type="submission" date="2016-12" db="EMBL/GenBank/DDBJ databases">
        <title>Comparative genomics of four Isosphaeraceae planctomycetes: a common pool of plasmids and glycoside hydrolase genes.</title>
        <authorList>
            <person name="Ivanova A."/>
        </authorList>
    </citation>
    <scope>NUCLEOTIDE SEQUENCE [LARGE SCALE GENOMIC DNA]</scope>
    <source>
        <strain evidence="12">PX4</strain>
    </source>
</reference>
<dbReference type="PANTHER" id="PTHR11748:SF119">
    <property type="entry name" value="D-2-HYDROXYGLUTARATE DEHYDROGENASE"/>
    <property type="match status" value="1"/>
</dbReference>
<evidence type="ECO:0000256" key="5">
    <source>
        <dbReference type="ARBA" id="ARBA00023002"/>
    </source>
</evidence>
<dbReference type="Gene3D" id="1.10.1060.10">
    <property type="entry name" value="Alpha-helical ferredoxin"/>
    <property type="match status" value="1"/>
</dbReference>
<evidence type="ECO:0000259" key="10">
    <source>
        <dbReference type="PROSITE" id="PS51387"/>
    </source>
</evidence>
<evidence type="ECO:0000256" key="1">
    <source>
        <dbReference type="ARBA" id="ARBA00001974"/>
    </source>
</evidence>
<dbReference type="OrthoDB" id="9767256at2"/>
<proteinExistence type="predicted"/>
<dbReference type="Pfam" id="PF13534">
    <property type="entry name" value="Fer4_17"/>
    <property type="match status" value="1"/>
</dbReference>
<dbReference type="InterPro" id="IPR016166">
    <property type="entry name" value="FAD-bd_PCMH"/>
</dbReference>
<comment type="cofactor">
    <cofactor evidence="1">
        <name>FAD</name>
        <dbReference type="ChEBI" id="CHEBI:57692"/>
    </cofactor>
</comment>
<dbReference type="GO" id="GO:0051536">
    <property type="term" value="F:iron-sulfur cluster binding"/>
    <property type="evidence" value="ECO:0007669"/>
    <property type="project" value="UniProtKB-KW"/>
</dbReference>
<dbReference type="PANTHER" id="PTHR11748">
    <property type="entry name" value="D-LACTATE DEHYDROGENASE"/>
    <property type="match status" value="1"/>
</dbReference>
<dbReference type="SUPFAM" id="SSF56176">
    <property type="entry name" value="FAD-binding/transporter-associated domain-like"/>
    <property type="match status" value="1"/>
</dbReference>
<dbReference type="InterPro" id="IPR004113">
    <property type="entry name" value="FAD-bd_oxidored_4_C"/>
</dbReference>
<dbReference type="Gene3D" id="3.30.43.10">
    <property type="entry name" value="Uridine Diphospho-n-acetylenolpyruvylglucosamine Reductase, domain 2"/>
    <property type="match status" value="1"/>
</dbReference>
<protein>
    <submittedName>
        <fullName evidence="11">Anaerobic glycerol-3-phosphate dehydrogenase subunit C</fullName>
    </submittedName>
</protein>
<accession>A0A1U7CJL4</accession>
<evidence type="ECO:0000256" key="8">
    <source>
        <dbReference type="SAM" id="MobiDB-lite"/>
    </source>
</evidence>
<evidence type="ECO:0000259" key="9">
    <source>
        <dbReference type="PROSITE" id="PS51379"/>
    </source>
</evidence>
<dbReference type="SUPFAM" id="SSF46548">
    <property type="entry name" value="alpha-helical ferredoxin"/>
    <property type="match status" value="1"/>
</dbReference>
<dbReference type="Pfam" id="PF02913">
    <property type="entry name" value="FAD-oxidase_C"/>
    <property type="match status" value="1"/>
</dbReference>
<gene>
    <name evidence="11" type="primary">glpC</name>
    <name evidence="11" type="ORF">BSF38_00538</name>
</gene>
<dbReference type="GO" id="GO:0008720">
    <property type="term" value="F:D-lactate dehydrogenase (NAD+) activity"/>
    <property type="evidence" value="ECO:0007669"/>
    <property type="project" value="TreeGrafter"/>
</dbReference>
<evidence type="ECO:0000256" key="6">
    <source>
        <dbReference type="ARBA" id="ARBA00023004"/>
    </source>
</evidence>
<evidence type="ECO:0000256" key="3">
    <source>
        <dbReference type="ARBA" id="ARBA00022723"/>
    </source>
</evidence>
<dbReference type="GO" id="GO:0004458">
    <property type="term" value="F:D-lactate dehydrogenase (cytochrome) activity"/>
    <property type="evidence" value="ECO:0007669"/>
    <property type="project" value="TreeGrafter"/>
</dbReference>
<evidence type="ECO:0000256" key="7">
    <source>
        <dbReference type="ARBA" id="ARBA00023014"/>
    </source>
</evidence>
<dbReference type="PROSITE" id="PS00198">
    <property type="entry name" value="4FE4S_FER_1"/>
    <property type="match status" value="1"/>
</dbReference>
<dbReference type="PROSITE" id="PS51379">
    <property type="entry name" value="4FE4S_FER_2"/>
    <property type="match status" value="1"/>
</dbReference>
<name>A0A1U7CJL4_9BACT</name>
<keyword evidence="12" id="KW-1185">Reference proteome</keyword>
<dbReference type="EMBL" id="CP019082">
    <property type="protein sequence ID" value="APW59124.1"/>
    <property type="molecule type" value="Genomic_DNA"/>
</dbReference>
<dbReference type="Proteomes" id="UP000186309">
    <property type="component" value="Chromosome"/>
</dbReference>
<dbReference type="AlphaFoldDB" id="A0A1U7CJL4"/>
<dbReference type="STRING" id="1387353.BSF38_00538"/>
<feature type="region of interest" description="Disordered" evidence="8">
    <location>
        <begin position="565"/>
        <end position="584"/>
    </location>
</feature>
<organism evidence="11 12">
    <name type="scientific">Paludisphaera borealis</name>
    <dbReference type="NCBI Taxonomy" id="1387353"/>
    <lineage>
        <taxon>Bacteria</taxon>
        <taxon>Pseudomonadati</taxon>
        <taxon>Planctomycetota</taxon>
        <taxon>Planctomycetia</taxon>
        <taxon>Isosphaerales</taxon>
        <taxon>Isosphaeraceae</taxon>
        <taxon>Paludisphaera</taxon>
    </lineage>
</organism>
<dbReference type="InterPro" id="IPR006094">
    <property type="entry name" value="Oxid_FAD_bind_N"/>
</dbReference>
<dbReference type="GO" id="GO:0046872">
    <property type="term" value="F:metal ion binding"/>
    <property type="evidence" value="ECO:0007669"/>
    <property type="project" value="UniProtKB-KW"/>
</dbReference>
<dbReference type="InterPro" id="IPR009051">
    <property type="entry name" value="Helical_ferredxn"/>
</dbReference>
<evidence type="ECO:0000256" key="2">
    <source>
        <dbReference type="ARBA" id="ARBA00022630"/>
    </source>
</evidence>
<dbReference type="SUPFAM" id="SSF55103">
    <property type="entry name" value="FAD-linked oxidases, C-terminal domain"/>
    <property type="match status" value="1"/>
</dbReference>
<dbReference type="InterPro" id="IPR017896">
    <property type="entry name" value="4Fe4S_Fe-S-bd"/>
</dbReference>
<keyword evidence="4" id="KW-0274">FAD</keyword>
<keyword evidence="3" id="KW-0479">Metal-binding</keyword>
<dbReference type="Gene3D" id="1.10.45.10">
    <property type="entry name" value="Vanillyl-alcohol Oxidase, Chain A, domain 4"/>
    <property type="match status" value="1"/>
</dbReference>
<dbReference type="InterPro" id="IPR016169">
    <property type="entry name" value="FAD-bd_PCMH_sub2"/>
</dbReference>
<feature type="domain" description="FAD-binding PCMH-type" evidence="10">
    <location>
        <begin position="37"/>
        <end position="261"/>
    </location>
</feature>
<dbReference type="GO" id="GO:1903457">
    <property type="term" value="P:lactate catabolic process"/>
    <property type="evidence" value="ECO:0007669"/>
    <property type="project" value="TreeGrafter"/>
</dbReference>
<dbReference type="InterPro" id="IPR016164">
    <property type="entry name" value="FAD-linked_Oxase-like_C"/>
</dbReference>
<dbReference type="GO" id="GO:0071949">
    <property type="term" value="F:FAD binding"/>
    <property type="evidence" value="ECO:0007669"/>
    <property type="project" value="InterPro"/>
</dbReference>